<organism evidence="1 2">
    <name type="scientific">Megamonas rupellensis</name>
    <dbReference type="NCBI Taxonomy" id="491921"/>
    <lineage>
        <taxon>Bacteria</taxon>
        <taxon>Bacillati</taxon>
        <taxon>Bacillota</taxon>
        <taxon>Negativicutes</taxon>
        <taxon>Selenomonadales</taxon>
        <taxon>Selenomonadaceae</taxon>
        <taxon>Megamonas</taxon>
    </lineage>
</organism>
<sequence length="95" mass="11306">MNLIKQRHKDITEDTFYISTKDIKTNITTKLIISRLDKKDNPLMKINAQKDKQQNIIIYQKVNSATFNYLHNWIVDHLITIKELQEEINEVKQHG</sequence>
<comment type="caution">
    <text evidence="1">The sequence shown here is derived from an EMBL/GenBank/DDBJ whole genome shotgun (WGS) entry which is preliminary data.</text>
</comment>
<dbReference type="AlphaFoldDB" id="A0A412CDP1"/>
<accession>A0A412CDP1</accession>
<dbReference type="EMBL" id="QRTP01000020">
    <property type="protein sequence ID" value="RGQ81293.1"/>
    <property type="molecule type" value="Genomic_DNA"/>
</dbReference>
<reference evidence="1 2" key="1">
    <citation type="submission" date="2018-08" db="EMBL/GenBank/DDBJ databases">
        <title>A genome reference for cultivated species of the human gut microbiota.</title>
        <authorList>
            <person name="Zou Y."/>
            <person name="Xue W."/>
            <person name="Luo G."/>
        </authorList>
    </citation>
    <scope>NUCLEOTIDE SEQUENCE [LARGE SCALE GENOMIC DNA]</scope>
    <source>
        <strain evidence="1 2">AF27-12</strain>
    </source>
</reference>
<proteinExistence type="predicted"/>
<dbReference type="Proteomes" id="UP000286147">
    <property type="component" value="Unassembled WGS sequence"/>
</dbReference>
<evidence type="ECO:0000313" key="1">
    <source>
        <dbReference type="EMBL" id="RGQ81293.1"/>
    </source>
</evidence>
<gene>
    <name evidence="1" type="ORF">DWY77_08150</name>
</gene>
<protein>
    <submittedName>
        <fullName evidence="1">Uncharacterized protein</fullName>
    </submittedName>
</protein>
<dbReference type="RefSeq" id="WP_118036137.1">
    <property type="nucleotide sequence ID" value="NZ_QRTP01000020.1"/>
</dbReference>
<evidence type="ECO:0000313" key="2">
    <source>
        <dbReference type="Proteomes" id="UP000286147"/>
    </source>
</evidence>
<name>A0A412CDP1_9FIRM</name>